<keyword evidence="3" id="KW-1185">Reference proteome</keyword>
<sequence length="72" mass="8054">MTKTDGFVFLFQSDVIKDGNSCMLTAETERPCTSQGDPNSRHAGGRRSQNIRSLLGPSWLPDKRPKYPDDPE</sequence>
<organism evidence="2 3">
    <name type="scientific">Dreissena polymorpha</name>
    <name type="common">Zebra mussel</name>
    <name type="synonym">Mytilus polymorpha</name>
    <dbReference type="NCBI Taxonomy" id="45954"/>
    <lineage>
        <taxon>Eukaryota</taxon>
        <taxon>Metazoa</taxon>
        <taxon>Spiralia</taxon>
        <taxon>Lophotrochozoa</taxon>
        <taxon>Mollusca</taxon>
        <taxon>Bivalvia</taxon>
        <taxon>Autobranchia</taxon>
        <taxon>Heteroconchia</taxon>
        <taxon>Euheterodonta</taxon>
        <taxon>Imparidentia</taxon>
        <taxon>Neoheterodontei</taxon>
        <taxon>Myida</taxon>
        <taxon>Dreissenoidea</taxon>
        <taxon>Dreissenidae</taxon>
        <taxon>Dreissena</taxon>
    </lineage>
</organism>
<feature type="compositionally biased region" description="Basic and acidic residues" evidence="1">
    <location>
        <begin position="61"/>
        <end position="72"/>
    </location>
</feature>
<dbReference type="Proteomes" id="UP000828390">
    <property type="component" value="Unassembled WGS sequence"/>
</dbReference>
<name>A0A9D4JX27_DREPO</name>
<evidence type="ECO:0000256" key="1">
    <source>
        <dbReference type="SAM" id="MobiDB-lite"/>
    </source>
</evidence>
<evidence type="ECO:0000313" key="3">
    <source>
        <dbReference type="Proteomes" id="UP000828390"/>
    </source>
</evidence>
<reference evidence="2" key="1">
    <citation type="journal article" date="2019" name="bioRxiv">
        <title>The Genome of the Zebra Mussel, Dreissena polymorpha: A Resource for Invasive Species Research.</title>
        <authorList>
            <person name="McCartney M.A."/>
            <person name="Auch B."/>
            <person name="Kono T."/>
            <person name="Mallez S."/>
            <person name="Zhang Y."/>
            <person name="Obille A."/>
            <person name="Becker A."/>
            <person name="Abrahante J.E."/>
            <person name="Garbe J."/>
            <person name="Badalamenti J.P."/>
            <person name="Herman A."/>
            <person name="Mangelson H."/>
            <person name="Liachko I."/>
            <person name="Sullivan S."/>
            <person name="Sone E.D."/>
            <person name="Koren S."/>
            <person name="Silverstein K.A.T."/>
            <person name="Beckman K.B."/>
            <person name="Gohl D.M."/>
        </authorList>
    </citation>
    <scope>NUCLEOTIDE SEQUENCE</scope>
    <source>
        <strain evidence="2">Duluth1</strain>
        <tissue evidence="2">Whole animal</tissue>
    </source>
</reference>
<dbReference type="EMBL" id="JAIWYP010000005">
    <property type="protein sequence ID" value="KAH3823518.1"/>
    <property type="molecule type" value="Genomic_DNA"/>
</dbReference>
<reference evidence="2" key="2">
    <citation type="submission" date="2020-11" db="EMBL/GenBank/DDBJ databases">
        <authorList>
            <person name="McCartney M.A."/>
            <person name="Auch B."/>
            <person name="Kono T."/>
            <person name="Mallez S."/>
            <person name="Becker A."/>
            <person name="Gohl D.M."/>
            <person name="Silverstein K.A.T."/>
            <person name="Koren S."/>
            <person name="Bechman K.B."/>
            <person name="Herman A."/>
            <person name="Abrahante J.E."/>
            <person name="Garbe J."/>
        </authorList>
    </citation>
    <scope>NUCLEOTIDE SEQUENCE</scope>
    <source>
        <strain evidence="2">Duluth1</strain>
        <tissue evidence="2">Whole animal</tissue>
    </source>
</reference>
<comment type="caution">
    <text evidence="2">The sequence shown here is derived from an EMBL/GenBank/DDBJ whole genome shotgun (WGS) entry which is preliminary data.</text>
</comment>
<proteinExistence type="predicted"/>
<protein>
    <submittedName>
        <fullName evidence="2">Uncharacterized protein</fullName>
    </submittedName>
</protein>
<dbReference type="AlphaFoldDB" id="A0A9D4JX27"/>
<accession>A0A9D4JX27</accession>
<feature type="region of interest" description="Disordered" evidence="1">
    <location>
        <begin position="28"/>
        <end position="72"/>
    </location>
</feature>
<gene>
    <name evidence="2" type="ORF">DPMN_125324</name>
</gene>
<evidence type="ECO:0000313" key="2">
    <source>
        <dbReference type="EMBL" id="KAH3823518.1"/>
    </source>
</evidence>